<evidence type="ECO:0000256" key="1">
    <source>
        <dbReference type="SAM" id="MobiDB-lite"/>
    </source>
</evidence>
<accession>A0A067KJ05</accession>
<keyword evidence="3" id="KW-1185">Reference proteome</keyword>
<gene>
    <name evidence="2" type="ORF">JCGZ_13817</name>
</gene>
<organism evidence="2 3">
    <name type="scientific">Jatropha curcas</name>
    <name type="common">Barbados nut</name>
    <dbReference type="NCBI Taxonomy" id="180498"/>
    <lineage>
        <taxon>Eukaryota</taxon>
        <taxon>Viridiplantae</taxon>
        <taxon>Streptophyta</taxon>
        <taxon>Embryophyta</taxon>
        <taxon>Tracheophyta</taxon>
        <taxon>Spermatophyta</taxon>
        <taxon>Magnoliopsida</taxon>
        <taxon>eudicotyledons</taxon>
        <taxon>Gunneridae</taxon>
        <taxon>Pentapetalae</taxon>
        <taxon>rosids</taxon>
        <taxon>fabids</taxon>
        <taxon>Malpighiales</taxon>
        <taxon>Euphorbiaceae</taxon>
        <taxon>Crotonoideae</taxon>
        <taxon>Jatropheae</taxon>
        <taxon>Jatropha</taxon>
    </lineage>
</organism>
<name>A0A067KJ05_JATCU</name>
<proteinExistence type="predicted"/>
<feature type="compositionally biased region" description="Polar residues" evidence="1">
    <location>
        <begin position="28"/>
        <end position="37"/>
    </location>
</feature>
<reference evidence="2 3" key="1">
    <citation type="journal article" date="2014" name="PLoS ONE">
        <title>Global Analysis of Gene Expression Profiles in Physic Nut (Jatropha curcas L.) Seedlings Exposed to Salt Stress.</title>
        <authorList>
            <person name="Zhang L."/>
            <person name="Zhang C."/>
            <person name="Wu P."/>
            <person name="Chen Y."/>
            <person name="Li M."/>
            <person name="Jiang H."/>
            <person name="Wu G."/>
        </authorList>
    </citation>
    <scope>NUCLEOTIDE SEQUENCE [LARGE SCALE GENOMIC DNA]</scope>
    <source>
        <strain evidence="3">cv. GZQX0401</strain>
        <tissue evidence="2">Young leaves</tissue>
    </source>
</reference>
<evidence type="ECO:0000313" key="3">
    <source>
        <dbReference type="Proteomes" id="UP000027138"/>
    </source>
</evidence>
<evidence type="ECO:0000313" key="2">
    <source>
        <dbReference type="EMBL" id="KDP32210.1"/>
    </source>
</evidence>
<dbReference type="AlphaFoldDB" id="A0A067KJ05"/>
<feature type="region of interest" description="Disordered" evidence="1">
    <location>
        <begin position="24"/>
        <end position="50"/>
    </location>
</feature>
<sequence>MASINVMEVDLESIIDQLKKPQVHQKFSKTPGNPQQHWQRKFPRKASPPVDHFPVKTKVVRFELKFQRNQSRFFAPPPVEPSKKWMVV</sequence>
<protein>
    <submittedName>
        <fullName evidence="2">Uncharacterized protein</fullName>
    </submittedName>
</protein>
<dbReference type="EMBL" id="KK914589">
    <property type="protein sequence ID" value="KDP32210.1"/>
    <property type="molecule type" value="Genomic_DNA"/>
</dbReference>
<dbReference type="Proteomes" id="UP000027138">
    <property type="component" value="Unassembled WGS sequence"/>
</dbReference>